<evidence type="ECO:0000256" key="8">
    <source>
        <dbReference type="ARBA" id="ARBA00038436"/>
    </source>
</evidence>
<accession>A0A132BSE9</accession>
<dbReference type="OrthoDB" id="4250245at2"/>
<dbReference type="AlphaFoldDB" id="A0A132BSE9"/>
<dbReference type="Pfam" id="PF04290">
    <property type="entry name" value="DctQ"/>
    <property type="match status" value="1"/>
</dbReference>
<feature type="transmembrane region" description="Helical" evidence="9">
    <location>
        <begin position="153"/>
        <end position="175"/>
    </location>
</feature>
<feature type="transmembrane region" description="Helical" evidence="9">
    <location>
        <begin position="32"/>
        <end position="54"/>
    </location>
</feature>
<evidence type="ECO:0000256" key="2">
    <source>
        <dbReference type="ARBA" id="ARBA00022448"/>
    </source>
</evidence>
<sequence length="193" mass="21227">MAKVAEIIHQVEDHDAEVRTGLDHALTQAAKFFAWAIFVAFLISVVEVVSRYVFNSPTFWAHETTSFLIAAVFLIGGPVALARDKHIRVRMFYDAVGPKRKRVLDIVNSLIALVFFGGLAFASWIMVSKSWFTPTGAFHLEGTGTSWNPPTPALLKLLVLICVVVMFVQTLLHLIAAIRRPADPAAPVETGAE</sequence>
<evidence type="ECO:0000313" key="12">
    <source>
        <dbReference type="Proteomes" id="UP000068382"/>
    </source>
</evidence>
<keyword evidence="5 9" id="KW-0812">Transmembrane</keyword>
<dbReference type="PANTHER" id="PTHR35011">
    <property type="entry name" value="2,3-DIKETO-L-GULONATE TRAP TRANSPORTER SMALL PERMEASE PROTEIN YIAM"/>
    <property type="match status" value="1"/>
</dbReference>
<evidence type="ECO:0000256" key="6">
    <source>
        <dbReference type="ARBA" id="ARBA00022989"/>
    </source>
</evidence>
<comment type="subunit">
    <text evidence="9">The complex comprises the extracytoplasmic solute receptor protein and the two transmembrane proteins.</text>
</comment>
<name>A0A132BSE9_9RHOB</name>
<evidence type="ECO:0000256" key="9">
    <source>
        <dbReference type="RuleBase" id="RU369079"/>
    </source>
</evidence>
<evidence type="ECO:0000259" key="10">
    <source>
        <dbReference type="Pfam" id="PF04290"/>
    </source>
</evidence>
<dbReference type="InterPro" id="IPR055348">
    <property type="entry name" value="DctQ"/>
</dbReference>
<dbReference type="PATRIC" id="fig|1768241.3.peg.4031"/>
<dbReference type="Proteomes" id="UP000068382">
    <property type="component" value="Unassembled WGS sequence"/>
</dbReference>
<feature type="domain" description="Tripartite ATP-independent periplasmic transporters DctQ component" evidence="10">
    <location>
        <begin position="41"/>
        <end position="179"/>
    </location>
</feature>
<protein>
    <recommendedName>
        <fullName evidence="9">TRAP transporter small permease protein</fullName>
    </recommendedName>
</protein>
<dbReference type="GO" id="GO:0005886">
    <property type="term" value="C:plasma membrane"/>
    <property type="evidence" value="ECO:0007669"/>
    <property type="project" value="UniProtKB-SubCell"/>
</dbReference>
<reference evidence="11 12" key="1">
    <citation type="submission" date="2015-12" db="EMBL/GenBank/DDBJ databases">
        <title>Genome sequence of the marine Rhodobacteraceae strain O3.65, Candidatus Tritonibacter horizontis.</title>
        <authorList>
            <person name="Poehlein A."/>
            <person name="Giebel H.A."/>
            <person name="Voget S."/>
            <person name="Brinkhoff T."/>
        </authorList>
    </citation>
    <scope>NUCLEOTIDE SEQUENCE [LARGE SCALE GENOMIC DNA]</scope>
    <source>
        <strain evidence="11 12">O3.65</strain>
    </source>
</reference>
<comment type="similarity">
    <text evidence="8 9">Belongs to the TRAP transporter small permease family.</text>
</comment>
<keyword evidence="7 9" id="KW-0472">Membrane</keyword>
<comment type="subcellular location">
    <subcellularLocation>
        <location evidence="1 9">Cell inner membrane</location>
        <topology evidence="1 9">Multi-pass membrane protein</topology>
    </subcellularLocation>
</comment>
<dbReference type="EMBL" id="LPUY01000100">
    <property type="protein sequence ID" value="KUP91291.1"/>
    <property type="molecule type" value="Genomic_DNA"/>
</dbReference>
<feature type="transmembrane region" description="Helical" evidence="9">
    <location>
        <begin position="60"/>
        <end position="82"/>
    </location>
</feature>
<evidence type="ECO:0000256" key="5">
    <source>
        <dbReference type="ARBA" id="ARBA00022692"/>
    </source>
</evidence>
<keyword evidence="3" id="KW-1003">Cell membrane</keyword>
<dbReference type="RefSeq" id="WP_068247605.1">
    <property type="nucleotide sequence ID" value="NZ_LPUY01000100.1"/>
</dbReference>
<comment type="function">
    <text evidence="9">Part of the tripartite ATP-independent periplasmic (TRAP) transport system.</text>
</comment>
<gene>
    <name evidence="11" type="ORF">TRIHO_38650</name>
</gene>
<evidence type="ECO:0000313" key="11">
    <source>
        <dbReference type="EMBL" id="KUP91291.1"/>
    </source>
</evidence>
<comment type="caution">
    <text evidence="11">The sequence shown here is derived from an EMBL/GenBank/DDBJ whole genome shotgun (WGS) entry which is preliminary data.</text>
</comment>
<keyword evidence="4 9" id="KW-0997">Cell inner membrane</keyword>
<dbReference type="PANTHER" id="PTHR35011:SF4">
    <property type="entry name" value="SLL1102 PROTEIN"/>
    <property type="match status" value="1"/>
</dbReference>
<keyword evidence="12" id="KW-1185">Reference proteome</keyword>
<evidence type="ECO:0000256" key="1">
    <source>
        <dbReference type="ARBA" id="ARBA00004429"/>
    </source>
</evidence>
<dbReference type="InterPro" id="IPR007387">
    <property type="entry name" value="TRAP_DctQ"/>
</dbReference>
<evidence type="ECO:0000256" key="7">
    <source>
        <dbReference type="ARBA" id="ARBA00023136"/>
    </source>
</evidence>
<keyword evidence="6 9" id="KW-1133">Transmembrane helix</keyword>
<evidence type="ECO:0000256" key="3">
    <source>
        <dbReference type="ARBA" id="ARBA00022475"/>
    </source>
</evidence>
<keyword evidence="2 9" id="KW-0813">Transport</keyword>
<proteinExistence type="inferred from homology"/>
<organism evidence="11 12">
    <name type="scientific">Tritonibacter horizontis</name>
    <dbReference type="NCBI Taxonomy" id="1768241"/>
    <lineage>
        <taxon>Bacteria</taxon>
        <taxon>Pseudomonadati</taxon>
        <taxon>Pseudomonadota</taxon>
        <taxon>Alphaproteobacteria</taxon>
        <taxon>Rhodobacterales</taxon>
        <taxon>Paracoccaceae</taxon>
        <taxon>Tritonibacter</taxon>
    </lineage>
</organism>
<dbReference type="GO" id="GO:0022857">
    <property type="term" value="F:transmembrane transporter activity"/>
    <property type="evidence" value="ECO:0007669"/>
    <property type="project" value="UniProtKB-UniRule"/>
</dbReference>
<feature type="transmembrane region" description="Helical" evidence="9">
    <location>
        <begin position="103"/>
        <end position="127"/>
    </location>
</feature>
<evidence type="ECO:0000256" key="4">
    <source>
        <dbReference type="ARBA" id="ARBA00022519"/>
    </source>
</evidence>